<sequence length="226" mass="25847">MPTIDTIAGKRICHNERFSIPRIPLVLIFLNFQQNYQIMTPQVPLKPILTEIPDTEIVALCNEEETIQLAEETLEAWEQMRRGGKKLMRMYPVRVRGYCPGPRVHVGPSGHKAQNCSAVHTSTSSETGPPLWRELRSFYGQAPAVVEIYIFVELAYTMQSTNVKPFYKPYEPEESTDTNCSGEHEECISYNQHIPEVQNSRYWLCDLKLGEKVAGSIEEWAKRLGT</sequence>
<proteinExistence type="predicted"/>
<comment type="caution">
    <text evidence="2">The sequence shown here is derived from an EMBL/GenBank/DDBJ whole genome shotgun (WGS) entry which is preliminary data.</text>
</comment>
<evidence type="ECO:0000313" key="2">
    <source>
        <dbReference type="EMBL" id="KAK8568533.1"/>
    </source>
</evidence>
<evidence type="ECO:0000313" key="3">
    <source>
        <dbReference type="Proteomes" id="UP001472677"/>
    </source>
</evidence>
<name>A0ABR2F0R7_9ROSI</name>
<dbReference type="EMBL" id="JBBPBM010000009">
    <property type="protein sequence ID" value="KAK8568533.1"/>
    <property type="molecule type" value="Genomic_DNA"/>
</dbReference>
<dbReference type="InterPro" id="IPR023342">
    <property type="entry name" value="APO_dom"/>
</dbReference>
<gene>
    <name evidence="2" type="ORF">V6N12_007081</name>
</gene>
<keyword evidence="3" id="KW-1185">Reference proteome</keyword>
<accession>A0ABR2F0R7</accession>
<evidence type="ECO:0000259" key="1">
    <source>
        <dbReference type="Pfam" id="PF05634"/>
    </source>
</evidence>
<dbReference type="Proteomes" id="UP001472677">
    <property type="component" value="Unassembled WGS sequence"/>
</dbReference>
<organism evidence="2 3">
    <name type="scientific">Hibiscus sabdariffa</name>
    <name type="common">roselle</name>
    <dbReference type="NCBI Taxonomy" id="183260"/>
    <lineage>
        <taxon>Eukaryota</taxon>
        <taxon>Viridiplantae</taxon>
        <taxon>Streptophyta</taxon>
        <taxon>Embryophyta</taxon>
        <taxon>Tracheophyta</taxon>
        <taxon>Spermatophyta</taxon>
        <taxon>Magnoliopsida</taxon>
        <taxon>eudicotyledons</taxon>
        <taxon>Gunneridae</taxon>
        <taxon>Pentapetalae</taxon>
        <taxon>rosids</taxon>
        <taxon>malvids</taxon>
        <taxon>Malvales</taxon>
        <taxon>Malvaceae</taxon>
        <taxon>Malvoideae</taxon>
        <taxon>Hibiscus</taxon>
    </lineage>
</organism>
<feature type="domain" description="APO" evidence="1">
    <location>
        <begin position="65"/>
        <end position="123"/>
    </location>
</feature>
<dbReference type="Pfam" id="PF05634">
    <property type="entry name" value="APO_RNA-bind"/>
    <property type="match status" value="1"/>
</dbReference>
<protein>
    <recommendedName>
        <fullName evidence="1">APO domain-containing protein</fullName>
    </recommendedName>
</protein>
<reference evidence="2 3" key="1">
    <citation type="journal article" date="2024" name="G3 (Bethesda)">
        <title>Genome assembly of Hibiscus sabdariffa L. provides insights into metabolisms of medicinal natural products.</title>
        <authorList>
            <person name="Kim T."/>
        </authorList>
    </citation>
    <scope>NUCLEOTIDE SEQUENCE [LARGE SCALE GENOMIC DNA]</scope>
    <source>
        <strain evidence="2">TK-2024</strain>
        <tissue evidence="2">Old leaves</tissue>
    </source>
</reference>